<reference evidence="4 5" key="1">
    <citation type="submission" date="2019-08" db="EMBL/GenBank/DDBJ databases">
        <title>Selenomonas sp. mPRGC5 and Selenomonas sp. mPRGC8 isolated from ruminal fluid of dairy goat (Capra hircus).</title>
        <authorList>
            <person name="Poothong S."/>
            <person name="Nuengjamnong C."/>
            <person name="Tanasupawat S."/>
        </authorList>
    </citation>
    <scope>NUCLEOTIDE SEQUENCE [LARGE SCALE GENOMIC DNA]</scope>
    <source>
        <strain evidence="5">mPRGC5</strain>
    </source>
</reference>
<dbReference type="AlphaFoldDB" id="A0A5D6VZZ3"/>
<dbReference type="PANTHER" id="PTHR10302">
    <property type="entry name" value="SINGLE-STRANDED DNA-BINDING PROTEIN"/>
    <property type="match status" value="1"/>
</dbReference>
<evidence type="ECO:0000256" key="1">
    <source>
        <dbReference type="ARBA" id="ARBA00023125"/>
    </source>
</evidence>
<gene>
    <name evidence="4" type="ORF">FZ040_11880</name>
</gene>
<dbReference type="GO" id="GO:0009295">
    <property type="term" value="C:nucleoid"/>
    <property type="evidence" value="ECO:0007669"/>
    <property type="project" value="TreeGrafter"/>
</dbReference>
<evidence type="ECO:0000256" key="2">
    <source>
        <dbReference type="PROSITE-ProRule" id="PRU00252"/>
    </source>
</evidence>
<dbReference type="OrthoDB" id="9809878at2"/>
<accession>A0A5D6VZZ3</accession>
<sequence length="153" mass="16759">MNIVILSGRVATDIDSRVTKDGRLVSHFNIATPTGFKRNKEGKIPAEFHRINAWGKIAENCRDYLVKGRQLNIRGHLSNNTYTTADGKHLKFSEVTADKVEFVDLPRSSKNSNSPTANMNDTAISLDGAASVGVPNLQDMDIPASDFGIEVPF</sequence>
<dbReference type="SUPFAM" id="SSF50249">
    <property type="entry name" value="Nucleic acid-binding proteins"/>
    <property type="match status" value="1"/>
</dbReference>
<dbReference type="InterPro" id="IPR000424">
    <property type="entry name" value="Primosome_PriB/ssb"/>
</dbReference>
<keyword evidence="1 2" id="KW-0238">DNA-binding</keyword>
<dbReference type="EMBL" id="VTOY01000014">
    <property type="protein sequence ID" value="TYZ20509.1"/>
    <property type="molecule type" value="Genomic_DNA"/>
</dbReference>
<dbReference type="Gene3D" id="2.40.50.140">
    <property type="entry name" value="Nucleic acid-binding proteins"/>
    <property type="match status" value="1"/>
</dbReference>
<dbReference type="PROSITE" id="PS50935">
    <property type="entry name" value="SSB"/>
    <property type="match status" value="1"/>
</dbReference>
<name>A0A5D6VZZ3_9FIRM</name>
<dbReference type="Pfam" id="PF00436">
    <property type="entry name" value="SSB"/>
    <property type="match status" value="1"/>
</dbReference>
<comment type="caution">
    <text evidence="4">The sequence shown here is derived from an EMBL/GenBank/DDBJ whole genome shotgun (WGS) entry which is preliminary data.</text>
</comment>
<evidence type="ECO:0000256" key="3">
    <source>
        <dbReference type="RuleBase" id="RU000524"/>
    </source>
</evidence>
<proteinExistence type="predicted"/>
<dbReference type="GO" id="GO:0003697">
    <property type="term" value="F:single-stranded DNA binding"/>
    <property type="evidence" value="ECO:0007669"/>
    <property type="project" value="InterPro"/>
</dbReference>
<keyword evidence="5" id="KW-1185">Reference proteome</keyword>
<dbReference type="InterPro" id="IPR012340">
    <property type="entry name" value="NA-bd_OB-fold"/>
</dbReference>
<dbReference type="NCBIfam" id="TIGR00621">
    <property type="entry name" value="ssb"/>
    <property type="match status" value="1"/>
</dbReference>
<dbReference type="GO" id="GO:0006260">
    <property type="term" value="P:DNA replication"/>
    <property type="evidence" value="ECO:0007669"/>
    <property type="project" value="InterPro"/>
</dbReference>
<dbReference type="InterPro" id="IPR011344">
    <property type="entry name" value="ssDNA-bd"/>
</dbReference>
<dbReference type="Proteomes" id="UP000323646">
    <property type="component" value="Unassembled WGS sequence"/>
</dbReference>
<dbReference type="RefSeq" id="WP_149172185.1">
    <property type="nucleotide sequence ID" value="NZ_VTOY01000014.1"/>
</dbReference>
<evidence type="ECO:0000313" key="4">
    <source>
        <dbReference type="EMBL" id="TYZ20509.1"/>
    </source>
</evidence>
<protein>
    <recommendedName>
        <fullName evidence="3">Single-stranded DNA-binding protein</fullName>
    </recommendedName>
</protein>
<dbReference type="PANTHER" id="PTHR10302:SF27">
    <property type="entry name" value="SINGLE-STRANDED DNA-BINDING PROTEIN"/>
    <property type="match status" value="1"/>
</dbReference>
<evidence type="ECO:0000313" key="5">
    <source>
        <dbReference type="Proteomes" id="UP000323646"/>
    </source>
</evidence>
<organism evidence="4 5">
    <name type="scientific">Selenomonas ruminis</name>
    <dbReference type="NCBI Taxonomy" id="2593411"/>
    <lineage>
        <taxon>Bacteria</taxon>
        <taxon>Bacillati</taxon>
        <taxon>Bacillota</taxon>
        <taxon>Negativicutes</taxon>
        <taxon>Selenomonadales</taxon>
        <taxon>Selenomonadaceae</taxon>
        <taxon>Selenomonas</taxon>
    </lineage>
</organism>
<dbReference type="CDD" id="cd04496">
    <property type="entry name" value="SSB_OBF"/>
    <property type="match status" value="1"/>
</dbReference>